<name>A0ABT3T0V7_9GAMM</name>
<keyword evidence="2" id="KW-1185">Reference proteome</keyword>
<dbReference type="NCBIfam" id="TIGR04352">
    <property type="entry name" value="HprK_rel_A"/>
    <property type="match status" value="1"/>
</dbReference>
<evidence type="ECO:0000313" key="1">
    <source>
        <dbReference type="EMBL" id="MCX2975896.1"/>
    </source>
</evidence>
<dbReference type="SUPFAM" id="SSF53795">
    <property type="entry name" value="PEP carboxykinase-like"/>
    <property type="match status" value="1"/>
</dbReference>
<organism evidence="1 2">
    <name type="scientific">Candidatus Marimicrobium litorale</name>
    <dbReference type="NCBI Taxonomy" id="2518991"/>
    <lineage>
        <taxon>Bacteria</taxon>
        <taxon>Pseudomonadati</taxon>
        <taxon>Pseudomonadota</taxon>
        <taxon>Gammaproteobacteria</taxon>
        <taxon>Cellvibrionales</taxon>
        <taxon>Halieaceae</taxon>
        <taxon>Marimicrobium</taxon>
    </lineage>
</organism>
<sequence>MTILRQLSRDELSTRLSADGLPLRIGPYVYRIRSKLRTIEDGIRTLYSDFEIATNDDFVDYDIALQQNGLRQHIHRQLEFLFDGTTPFNLIPLGQAYAFLEWGMNWCVSIHANEYLKLHAAAVARNDSAIVMPGIPGAGKSTLCAALGLSDWRILSDEHALIEPDSGKIVPLCRPVSLKNDSIGVIKSFSAEACFGPVSEETHKGRVAHMKADLHSQSHQNQPLSTTALVFPRYSPDDPQGLSKRRRTDSFLLAAYHSFNYSLLGDTGFHVMKNLLDEVECFDLVYRDMDWAVDAMNTLVEGRHGA</sequence>
<proteinExistence type="predicted"/>
<dbReference type="Proteomes" id="UP001143304">
    <property type="component" value="Unassembled WGS sequence"/>
</dbReference>
<protein>
    <submittedName>
        <fullName evidence="1">HprK-related kinase A</fullName>
    </submittedName>
</protein>
<dbReference type="Gene3D" id="3.40.50.300">
    <property type="entry name" value="P-loop containing nucleotide triphosphate hydrolases"/>
    <property type="match status" value="1"/>
</dbReference>
<dbReference type="GO" id="GO:0016301">
    <property type="term" value="F:kinase activity"/>
    <property type="evidence" value="ECO:0007669"/>
    <property type="project" value="UniProtKB-KW"/>
</dbReference>
<dbReference type="RefSeq" id="WP_279247654.1">
    <property type="nucleotide sequence ID" value="NZ_SHNO01000001.1"/>
</dbReference>
<dbReference type="InterPro" id="IPR027417">
    <property type="entry name" value="P-loop_NTPase"/>
</dbReference>
<keyword evidence="1" id="KW-0808">Transferase</keyword>
<reference evidence="1" key="1">
    <citation type="submission" date="2019-02" db="EMBL/GenBank/DDBJ databases">
        <authorList>
            <person name="Li S.-H."/>
        </authorList>
    </citation>
    <scope>NUCLEOTIDE SEQUENCE</scope>
    <source>
        <strain evidence="1">IMCC11814</strain>
    </source>
</reference>
<comment type="caution">
    <text evidence="1">The sequence shown here is derived from an EMBL/GenBank/DDBJ whole genome shotgun (WGS) entry which is preliminary data.</text>
</comment>
<evidence type="ECO:0000313" key="2">
    <source>
        <dbReference type="Proteomes" id="UP001143304"/>
    </source>
</evidence>
<keyword evidence="1" id="KW-0418">Kinase</keyword>
<dbReference type="InterPro" id="IPR027600">
    <property type="entry name" value="HprK-rel_A"/>
</dbReference>
<accession>A0ABT3T0V7</accession>
<gene>
    <name evidence="1" type="ORF">EYC82_00825</name>
</gene>
<dbReference type="EMBL" id="SHNO01000001">
    <property type="protein sequence ID" value="MCX2975896.1"/>
    <property type="molecule type" value="Genomic_DNA"/>
</dbReference>